<dbReference type="CDD" id="cd07377">
    <property type="entry name" value="WHTH_GntR"/>
    <property type="match status" value="1"/>
</dbReference>
<sequence>MQETARHSSKGLADQLARNIEQLITEEVFPVGTPLVERALAERFRVSRSPIREALRILAQRSILGQRPEGGYFVQARPQGSAFGLLTANEDEEEKIYLKIGEDRLAGVLPERVTESDLMRRYAVTKTQLGSILQRIGQEGWIERLPGHGWQFLPILTSSETYDQGYRFRILIESAALLEPDFKVDEAALRKCLAEQQALIDGAVEWASPAQLFDANARLHETIAGFSGNVFILDSLKRINRLRRLMEYRKVVDRAAAARRCREHRTLIELLLAGQQEAAADFIRLHLRDAAREKSEKHTPHSSP</sequence>
<dbReference type="Gene3D" id="1.10.10.10">
    <property type="entry name" value="Winged helix-like DNA-binding domain superfamily/Winged helix DNA-binding domain"/>
    <property type="match status" value="1"/>
</dbReference>
<dbReference type="Proteomes" id="UP000216225">
    <property type="component" value="Unassembled WGS sequence"/>
</dbReference>
<evidence type="ECO:0000256" key="1">
    <source>
        <dbReference type="ARBA" id="ARBA00023015"/>
    </source>
</evidence>
<dbReference type="Pfam" id="PF07729">
    <property type="entry name" value="FCD"/>
    <property type="match status" value="1"/>
</dbReference>
<dbReference type="Gene3D" id="1.20.120.530">
    <property type="entry name" value="GntR ligand-binding domain-like"/>
    <property type="match status" value="1"/>
</dbReference>
<dbReference type="PANTHER" id="PTHR43537:SF52">
    <property type="entry name" value="FATTY ACID METABOLISM REGULATOR PROTEIN"/>
    <property type="match status" value="1"/>
</dbReference>
<protein>
    <submittedName>
        <fullName evidence="5">GntR family transcriptional regulator</fullName>
    </submittedName>
</protein>
<keyword evidence="3" id="KW-0804">Transcription</keyword>
<gene>
    <name evidence="5" type="ORF">CE154_015935</name>
</gene>
<feature type="domain" description="HTH gntR-type" evidence="4">
    <location>
        <begin position="10"/>
        <end position="77"/>
    </location>
</feature>
<reference evidence="5 6" key="1">
    <citation type="submission" date="2018-09" db="EMBL/GenBank/DDBJ databases">
        <title>Genome comparison of Alicycliphilus sp. BQ1, a polyurethanolytic bacterium, with its closest phylogenetic relatives Alicycliphilus denitrificans BC and K601, unable to attack polyurethane.</title>
        <authorList>
            <person name="Loza-Tavera H."/>
            <person name="Lozano L."/>
            <person name="Cevallos M."/>
            <person name="Maya-Lucas O."/>
            <person name="Garcia-Mena J."/>
            <person name="Hernandez J."/>
        </authorList>
    </citation>
    <scope>NUCLEOTIDE SEQUENCE [LARGE SCALE GENOMIC DNA]</scope>
    <source>
        <strain evidence="5 6">BQ1</strain>
    </source>
</reference>
<dbReference type="EMBL" id="NKDB02000003">
    <property type="protein sequence ID" value="RKJ95426.1"/>
    <property type="molecule type" value="Genomic_DNA"/>
</dbReference>
<dbReference type="RefSeq" id="WP_094439332.1">
    <property type="nucleotide sequence ID" value="NZ_NKDB02000003.1"/>
</dbReference>
<evidence type="ECO:0000259" key="4">
    <source>
        <dbReference type="PROSITE" id="PS50949"/>
    </source>
</evidence>
<dbReference type="AlphaFoldDB" id="A0A420K9M3"/>
<dbReference type="InterPro" id="IPR036388">
    <property type="entry name" value="WH-like_DNA-bd_sf"/>
</dbReference>
<dbReference type="InterPro" id="IPR008920">
    <property type="entry name" value="TF_FadR/GntR_C"/>
</dbReference>
<evidence type="ECO:0000313" key="5">
    <source>
        <dbReference type="EMBL" id="RKJ95426.1"/>
    </source>
</evidence>
<dbReference type="SMART" id="SM00895">
    <property type="entry name" value="FCD"/>
    <property type="match status" value="1"/>
</dbReference>
<evidence type="ECO:0000256" key="3">
    <source>
        <dbReference type="ARBA" id="ARBA00023163"/>
    </source>
</evidence>
<accession>A0A420K9M3</accession>
<dbReference type="GO" id="GO:0003700">
    <property type="term" value="F:DNA-binding transcription factor activity"/>
    <property type="evidence" value="ECO:0007669"/>
    <property type="project" value="InterPro"/>
</dbReference>
<dbReference type="SMART" id="SM00345">
    <property type="entry name" value="HTH_GNTR"/>
    <property type="match status" value="1"/>
</dbReference>
<dbReference type="PANTHER" id="PTHR43537">
    <property type="entry name" value="TRANSCRIPTIONAL REGULATOR, GNTR FAMILY"/>
    <property type="match status" value="1"/>
</dbReference>
<dbReference type="InterPro" id="IPR000524">
    <property type="entry name" value="Tscrpt_reg_HTH_GntR"/>
</dbReference>
<dbReference type="SUPFAM" id="SSF48008">
    <property type="entry name" value="GntR ligand-binding domain-like"/>
    <property type="match status" value="1"/>
</dbReference>
<evidence type="ECO:0000313" key="6">
    <source>
        <dbReference type="Proteomes" id="UP000216225"/>
    </source>
</evidence>
<proteinExistence type="predicted"/>
<keyword evidence="1" id="KW-0805">Transcription regulation</keyword>
<dbReference type="InterPro" id="IPR036390">
    <property type="entry name" value="WH_DNA-bd_sf"/>
</dbReference>
<name>A0A420K9M3_9BURK</name>
<keyword evidence="2" id="KW-0238">DNA-binding</keyword>
<dbReference type="PROSITE" id="PS50949">
    <property type="entry name" value="HTH_GNTR"/>
    <property type="match status" value="1"/>
</dbReference>
<dbReference type="SUPFAM" id="SSF46785">
    <property type="entry name" value="Winged helix' DNA-binding domain"/>
    <property type="match status" value="1"/>
</dbReference>
<dbReference type="InterPro" id="IPR011711">
    <property type="entry name" value="GntR_C"/>
</dbReference>
<dbReference type="Pfam" id="PF00392">
    <property type="entry name" value="GntR"/>
    <property type="match status" value="1"/>
</dbReference>
<evidence type="ECO:0000256" key="2">
    <source>
        <dbReference type="ARBA" id="ARBA00023125"/>
    </source>
</evidence>
<dbReference type="GO" id="GO:0003677">
    <property type="term" value="F:DNA binding"/>
    <property type="evidence" value="ECO:0007669"/>
    <property type="project" value="UniProtKB-KW"/>
</dbReference>
<organism evidence="5 6">
    <name type="scientific">Alicycliphilus denitrificans</name>
    <dbReference type="NCBI Taxonomy" id="179636"/>
    <lineage>
        <taxon>Bacteria</taxon>
        <taxon>Pseudomonadati</taxon>
        <taxon>Pseudomonadota</taxon>
        <taxon>Betaproteobacteria</taxon>
        <taxon>Burkholderiales</taxon>
        <taxon>Comamonadaceae</taxon>
        <taxon>Alicycliphilus</taxon>
    </lineage>
</organism>
<comment type="caution">
    <text evidence="5">The sequence shown here is derived from an EMBL/GenBank/DDBJ whole genome shotgun (WGS) entry which is preliminary data.</text>
</comment>